<keyword evidence="7 8" id="KW-0924">Ammonia transport</keyword>
<feature type="transmembrane region" description="Helical" evidence="8">
    <location>
        <begin position="36"/>
        <end position="59"/>
    </location>
</feature>
<keyword evidence="4 8" id="KW-0812">Transmembrane</keyword>
<comment type="caution">
    <text evidence="11">The sequence shown here is derived from an EMBL/GenBank/DDBJ whole genome shotgun (WGS) entry which is preliminary data.</text>
</comment>
<dbReference type="GO" id="GO:0005886">
    <property type="term" value="C:plasma membrane"/>
    <property type="evidence" value="ECO:0007669"/>
    <property type="project" value="UniProtKB-SubCell"/>
</dbReference>
<feature type="transmembrane region" description="Helical" evidence="8">
    <location>
        <begin position="199"/>
        <end position="221"/>
    </location>
</feature>
<keyword evidence="6 8" id="KW-0472">Membrane</keyword>
<feature type="transmembrane region" description="Helical" evidence="8">
    <location>
        <begin position="392"/>
        <end position="410"/>
    </location>
</feature>
<dbReference type="PROSITE" id="PS01219">
    <property type="entry name" value="AMMONIUM_TRANSP"/>
    <property type="match status" value="1"/>
</dbReference>
<keyword evidence="5 8" id="KW-1133">Transmembrane helix</keyword>
<dbReference type="InterPro" id="IPR029020">
    <property type="entry name" value="Ammonium/urea_transptr"/>
</dbReference>
<evidence type="ECO:0000256" key="3">
    <source>
        <dbReference type="ARBA" id="ARBA00022448"/>
    </source>
</evidence>
<feature type="transmembrane region" description="Helical" evidence="8">
    <location>
        <begin position="233"/>
        <end position="253"/>
    </location>
</feature>
<feature type="domain" description="Ammonium transporter AmtB-like" evidence="10">
    <location>
        <begin position="38"/>
        <end position="440"/>
    </location>
</feature>
<feature type="transmembrane region" description="Helical" evidence="8">
    <location>
        <begin position="320"/>
        <end position="338"/>
    </location>
</feature>
<evidence type="ECO:0000256" key="7">
    <source>
        <dbReference type="ARBA" id="ARBA00023177"/>
    </source>
</evidence>
<feature type="transmembrane region" description="Helical" evidence="8">
    <location>
        <begin position="350"/>
        <end position="372"/>
    </location>
</feature>
<dbReference type="EMBL" id="SJPW01000003">
    <property type="protein sequence ID" value="TWU56803.1"/>
    <property type="molecule type" value="Genomic_DNA"/>
</dbReference>
<feature type="transmembrane region" description="Helical" evidence="8">
    <location>
        <begin position="265"/>
        <end position="284"/>
    </location>
</feature>
<evidence type="ECO:0000256" key="9">
    <source>
        <dbReference type="SAM" id="SignalP"/>
    </source>
</evidence>
<organism evidence="11 12">
    <name type="scientific">Rubripirellula tenax</name>
    <dbReference type="NCBI Taxonomy" id="2528015"/>
    <lineage>
        <taxon>Bacteria</taxon>
        <taxon>Pseudomonadati</taxon>
        <taxon>Planctomycetota</taxon>
        <taxon>Planctomycetia</taxon>
        <taxon>Pirellulales</taxon>
        <taxon>Pirellulaceae</taxon>
        <taxon>Rubripirellula</taxon>
    </lineage>
</organism>
<reference evidence="11 12" key="1">
    <citation type="submission" date="2019-02" db="EMBL/GenBank/DDBJ databases">
        <title>Deep-cultivation of Planctomycetes and their phenomic and genomic characterization uncovers novel biology.</title>
        <authorList>
            <person name="Wiegand S."/>
            <person name="Jogler M."/>
            <person name="Boedeker C."/>
            <person name="Pinto D."/>
            <person name="Vollmers J."/>
            <person name="Rivas-Marin E."/>
            <person name="Kohn T."/>
            <person name="Peeters S.H."/>
            <person name="Heuer A."/>
            <person name="Rast P."/>
            <person name="Oberbeckmann S."/>
            <person name="Bunk B."/>
            <person name="Jeske O."/>
            <person name="Meyerdierks A."/>
            <person name="Storesund J.E."/>
            <person name="Kallscheuer N."/>
            <person name="Luecker S."/>
            <person name="Lage O.M."/>
            <person name="Pohl T."/>
            <person name="Merkel B.J."/>
            <person name="Hornburger P."/>
            <person name="Mueller R.-W."/>
            <person name="Bruemmer F."/>
            <person name="Labrenz M."/>
            <person name="Spormann A.M."/>
            <person name="Op Den Camp H."/>
            <person name="Overmann J."/>
            <person name="Amann R."/>
            <person name="Jetten M.S.M."/>
            <person name="Mascher T."/>
            <person name="Medema M.H."/>
            <person name="Devos D.P."/>
            <person name="Kaster A.-K."/>
            <person name="Ovreas L."/>
            <person name="Rohde M."/>
            <person name="Galperin M.Y."/>
            <person name="Jogler C."/>
        </authorList>
    </citation>
    <scope>NUCLEOTIDE SEQUENCE [LARGE SCALE GENOMIC DNA]</scope>
    <source>
        <strain evidence="11 12">Poly51</strain>
    </source>
</reference>
<keyword evidence="9" id="KW-0732">Signal</keyword>
<dbReference type="InterPro" id="IPR001905">
    <property type="entry name" value="Ammonium_transpt"/>
</dbReference>
<accession>A0A5C6F4X0</accession>
<feature type="transmembrane region" description="Helical" evidence="8">
    <location>
        <begin position="296"/>
        <end position="314"/>
    </location>
</feature>
<evidence type="ECO:0000313" key="11">
    <source>
        <dbReference type="EMBL" id="TWU56803.1"/>
    </source>
</evidence>
<comment type="similarity">
    <text evidence="2 8">Belongs to the ammonia transporter channel (TC 1.A.11.2) family.</text>
</comment>
<protein>
    <recommendedName>
        <fullName evidence="8">Ammonium transporter</fullName>
    </recommendedName>
</protein>
<evidence type="ECO:0000256" key="5">
    <source>
        <dbReference type="ARBA" id="ARBA00022989"/>
    </source>
</evidence>
<evidence type="ECO:0000256" key="8">
    <source>
        <dbReference type="RuleBase" id="RU362002"/>
    </source>
</evidence>
<dbReference type="NCBIfam" id="TIGR00836">
    <property type="entry name" value="amt"/>
    <property type="match status" value="1"/>
</dbReference>
<feature type="chain" id="PRO_5022919968" description="Ammonium transporter" evidence="9">
    <location>
        <begin position="27"/>
        <end position="442"/>
    </location>
</feature>
<evidence type="ECO:0000256" key="6">
    <source>
        <dbReference type="ARBA" id="ARBA00023136"/>
    </source>
</evidence>
<feature type="transmembrane region" description="Helical" evidence="8">
    <location>
        <begin position="134"/>
        <end position="156"/>
    </location>
</feature>
<dbReference type="GO" id="GO:0008519">
    <property type="term" value="F:ammonium channel activity"/>
    <property type="evidence" value="ECO:0007669"/>
    <property type="project" value="InterPro"/>
</dbReference>
<evidence type="ECO:0000256" key="4">
    <source>
        <dbReference type="ARBA" id="ARBA00022692"/>
    </source>
</evidence>
<keyword evidence="3 8" id="KW-0813">Transport</keyword>
<name>A0A5C6F4X0_9BACT</name>
<dbReference type="RefSeq" id="WP_222435846.1">
    <property type="nucleotide sequence ID" value="NZ_SJPW01000003.1"/>
</dbReference>
<evidence type="ECO:0000256" key="2">
    <source>
        <dbReference type="ARBA" id="ARBA00005887"/>
    </source>
</evidence>
<dbReference type="Pfam" id="PF00909">
    <property type="entry name" value="Ammonium_transp"/>
    <property type="match status" value="1"/>
</dbReference>
<proteinExistence type="inferred from homology"/>
<dbReference type="InterPro" id="IPR018047">
    <property type="entry name" value="Ammonium_transpt_CS"/>
</dbReference>
<dbReference type="PANTHER" id="PTHR43029:SF10">
    <property type="entry name" value="AMMONIUM TRANSPORTER MEP2"/>
    <property type="match status" value="1"/>
</dbReference>
<comment type="subcellular location">
    <subcellularLocation>
        <location evidence="8">Cell membrane</location>
        <topology evidence="8">Multi-pass membrane protein</topology>
    </subcellularLocation>
    <subcellularLocation>
        <location evidence="1">Membrane</location>
        <topology evidence="1">Multi-pass membrane protein</topology>
    </subcellularLocation>
</comment>
<keyword evidence="12" id="KW-1185">Reference proteome</keyword>
<dbReference type="InterPro" id="IPR024041">
    <property type="entry name" value="NH4_transpt_AmtB-like_dom"/>
</dbReference>
<dbReference type="SUPFAM" id="SSF111352">
    <property type="entry name" value="Ammonium transporter"/>
    <property type="match status" value="1"/>
</dbReference>
<feature type="transmembrane region" description="Helical" evidence="8">
    <location>
        <begin position="163"/>
        <end position="184"/>
    </location>
</feature>
<gene>
    <name evidence="11" type="primary">amtB_1</name>
    <name evidence="11" type="ORF">Poly51_27200</name>
</gene>
<dbReference type="AlphaFoldDB" id="A0A5C6F4X0"/>
<dbReference type="Gene3D" id="1.10.3430.10">
    <property type="entry name" value="Ammonium transporter AmtB like domains"/>
    <property type="match status" value="1"/>
</dbReference>
<evidence type="ECO:0000259" key="10">
    <source>
        <dbReference type="Pfam" id="PF00909"/>
    </source>
</evidence>
<evidence type="ECO:0000313" key="12">
    <source>
        <dbReference type="Proteomes" id="UP000318288"/>
    </source>
</evidence>
<dbReference type="PANTHER" id="PTHR43029">
    <property type="entry name" value="AMMONIUM TRANSPORTER MEP2"/>
    <property type="match status" value="1"/>
</dbReference>
<sequence precursor="true">MFTRILKSRFQLFLLLFLALSSSAYGADESVLNSGDTAWILMATGLVLFMTIPALALFYAGLVRSKNVLSIFMQCLSLTAVMSILWIVCGYSLAFDTTGMEKDVVNLHSFIGGFGKVMMKGVTVDSMHGTIPEVLFAAFQMTFAVITPALIVGAFAERMKFSAMLAFSVLWLLVVYCPICHMTWAGDGGLYADWGVKDFAGGIVVHVTAGFAALVACLVIGPRLGYPTHLEPPHNLTMTLLGTAMLWFGWFGFNGGSQLAADGTAAMAVFVTHISASVATIVWMGIEWFKLGKPSVLGAATGAIAGLAAITPASGTVGPIGAMAIGATSGAVCFLFATKIKQRLRYDDTLDVFGVHGVGGFLGTIMCGVFAAKQFGGSGIEGGILNQVTVQLLAAVSCAIYAIIATYVILRLVQFTIGLRIDAQGEIRGLDLTEHEERGYVG</sequence>
<feature type="signal peptide" evidence="9">
    <location>
        <begin position="1"/>
        <end position="26"/>
    </location>
</feature>
<evidence type="ECO:0000256" key="1">
    <source>
        <dbReference type="ARBA" id="ARBA00004141"/>
    </source>
</evidence>
<dbReference type="Proteomes" id="UP000318288">
    <property type="component" value="Unassembled WGS sequence"/>
</dbReference>
<feature type="transmembrane region" description="Helical" evidence="8">
    <location>
        <begin position="71"/>
        <end position="94"/>
    </location>
</feature>